<geneLocation type="plasmid" evidence="2">
    <name>pQBR55</name>
</geneLocation>
<feature type="transmembrane region" description="Helical" evidence="1">
    <location>
        <begin position="75"/>
        <end position="96"/>
    </location>
</feature>
<keyword evidence="1" id="KW-0472">Membrane</keyword>
<feature type="transmembrane region" description="Helical" evidence="1">
    <location>
        <begin position="18"/>
        <end position="39"/>
    </location>
</feature>
<reference evidence="2" key="1">
    <citation type="submission" date="2014-12" db="EMBL/GenBank/DDBJ databases">
        <authorList>
            <person name="Hall J."/>
        </authorList>
    </citation>
    <scope>NUCLEOTIDE SEQUENCE [LARGE SCALE GENOMIC DNA]</scope>
    <source>
        <strain evidence="2">SBW25</strain>
        <plasmid evidence="2">pQBR55</plasmid>
    </source>
</reference>
<protein>
    <recommendedName>
        <fullName evidence="3">Transmembrane protein</fullName>
    </recommendedName>
</protein>
<keyword evidence="1" id="KW-1133">Transmembrane helix</keyword>
<feature type="transmembrane region" description="Helical" evidence="1">
    <location>
        <begin position="102"/>
        <end position="123"/>
    </location>
</feature>
<dbReference type="RefSeq" id="WP_176456025.1">
    <property type="nucleotide sequence ID" value="NZ_LN713927.1"/>
</dbReference>
<reference evidence="2" key="2">
    <citation type="submission" date="2015-06" db="EMBL/GenBank/DDBJ databases">
        <title>Environmentally co-occuring mercury resistance plasmids are genetically and phenotypically diverse and confer variable context-dependent fitness effects.</title>
        <authorList>
            <person name="Hall J.P.J."/>
            <person name="Harrison E."/>
            <person name="Lilley A.K."/>
            <person name="Paterson S."/>
            <person name="Spiers A.J."/>
            <person name="Brockhurst M.A."/>
        </authorList>
    </citation>
    <scope>NUCLEOTIDE SEQUENCE [LARGE SCALE GENOMIC DNA]</scope>
    <source>
        <strain evidence="2">SBW25</strain>
        <plasmid evidence="2">pQBR55</plasmid>
    </source>
</reference>
<organism evidence="2">
    <name type="scientific">Pseudomonas fluorescens (strain SBW25)</name>
    <dbReference type="NCBI Taxonomy" id="216595"/>
    <lineage>
        <taxon>Bacteria</taxon>
        <taxon>Pseudomonadati</taxon>
        <taxon>Pseudomonadota</taxon>
        <taxon>Gammaproteobacteria</taxon>
        <taxon>Pseudomonadales</taxon>
        <taxon>Pseudomonadaceae</taxon>
        <taxon>Pseudomonas</taxon>
    </lineage>
</organism>
<accession>A0A0G4E5C4</accession>
<dbReference type="AlphaFoldDB" id="A0A0G4E5C4"/>
<keyword evidence="2" id="KW-0614">Plasmid</keyword>
<gene>
    <name evidence="2" type="ORF">PQBR55_0027</name>
</gene>
<keyword evidence="1" id="KW-0812">Transmembrane</keyword>
<proteinExistence type="predicted"/>
<evidence type="ECO:0008006" key="3">
    <source>
        <dbReference type="Google" id="ProtNLM"/>
    </source>
</evidence>
<name>A0A0G4E5C4_PSEFS</name>
<sequence>MTTQISKPKLFQHRVQQIVLPSLIYLLGTAGVLIVTWLLKHHLEPVLPTIPFFVALFIQQSGAREDLTRKARIGNGIALTVLAIACEILYQALIGFDTPTAYFFYPFLCALGLLGETACRWIDHAEQKGSPSVKMLGIAIFLTGIGIGLYAFYLNYV</sequence>
<feature type="transmembrane region" description="Helical" evidence="1">
    <location>
        <begin position="135"/>
        <end position="153"/>
    </location>
</feature>
<evidence type="ECO:0000313" key="2">
    <source>
        <dbReference type="EMBL" id="CEK42406.1"/>
    </source>
</evidence>
<dbReference type="EMBL" id="LN713927">
    <property type="protein sequence ID" value="CEK42406.1"/>
    <property type="molecule type" value="Genomic_DNA"/>
</dbReference>
<evidence type="ECO:0000256" key="1">
    <source>
        <dbReference type="SAM" id="Phobius"/>
    </source>
</evidence>